<comment type="caution">
    <text evidence="2">The sequence shown here is derived from an EMBL/GenBank/DDBJ whole genome shotgun (WGS) entry which is preliminary data.</text>
</comment>
<name>A0A368T9C4_9ACTN</name>
<accession>A0A368T9C4</accession>
<feature type="transmembrane region" description="Helical" evidence="1">
    <location>
        <begin position="31"/>
        <end position="54"/>
    </location>
</feature>
<evidence type="ECO:0000256" key="1">
    <source>
        <dbReference type="SAM" id="Phobius"/>
    </source>
</evidence>
<protein>
    <submittedName>
        <fullName evidence="2">Uncharacterized protein</fullName>
    </submittedName>
</protein>
<keyword evidence="3" id="KW-1185">Reference proteome</keyword>
<gene>
    <name evidence="2" type="ORF">DEF24_05900</name>
</gene>
<keyword evidence="1" id="KW-0812">Transmembrane</keyword>
<dbReference type="Proteomes" id="UP000253318">
    <property type="component" value="Unassembled WGS sequence"/>
</dbReference>
<organism evidence="2 3">
    <name type="scientific">Marinitenerispora sediminis</name>
    <dbReference type="NCBI Taxonomy" id="1931232"/>
    <lineage>
        <taxon>Bacteria</taxon>
        <taxon>Bacillati</taxon>
        <taxon>Actinomycetota</taxon>
        <taxon>Actinomycetes</taxon>
        <taxon>Streptosporangiales</taxon>
        <taxon>Nocardiopsidaceae</taxon>
        <taxon>Marinitenerispora</taxon>
    </lineage>
</organism>
<dbReference type="AlphaFoldDB" id="A0A368T9C4"/>
<keyword evidence="1" id="KW-1133">Transmembrane helix</keyword>
<dbReference type="EMBL" id="QEIN01000031">
    <property type="protein sequence ID" value="RCV60843.1"/>
    <property type="molecule type" value="Genomic_DNA"/>
</dbReference>
<evidence type="ECO:0000313" key="3">
    <source>
        <dbReference type="Proteomes" id="UP000253318"/>
    </source>
</evidence>
<evidence type="ECO:0000313" key="2">
    <source>
        <dbReference type="EMBL" id="RCV60843.1"/>
    </source>
</evidence>
<reference evidence="2 3" key="1">
    <citation type="submission" date="2018-04" db="EMBL/GenBank/DDBJ databases">
        <title>Novel actinobacteria from marine sediment.</title>
        <authorList>
            <person name="Ng Z.Y."/>
            <person name="Tan G.Y.A."/>
        </authorList>
    </citation>
    <scope>NUCLEOTIDE SEQUENCE [LARGE SCALE GENOMIC DNA]</scope>
    <source>
        <strain evidence="2 3">TPS81</strain>
    </source>
</reference>
<keyword evidence="1" id="KW-0472">Membrane</keyword>
<proteinExistence type="predicted"/>
<feature type="transmembrane region" description="Helical" evidence="1">
    <location>
        <begin position="7"/>
        <end position="25"/>
    </location>
</feature>
<dbReference type="RefSeq" id="WP_114397779.1">
    <property type="nucleotide sequence ID" value="NZ_QEIM01000047.1"/>
</dbReference>
<sequence>MSAVGRWSLGIGAGLLVVAVAARMLDLIPVTVIAGILGLIGVGMAGYDAAYELLDRARRRRR</sequence>